<dbReference type="AlphaFoldDB" id="A0AAW8R217"/>
<name>A0AAW8R217_9ALTE</name>
<keyword evidence="3" id="KW-1185">Reference proteome</keyword>
<organism evidence="2 3">
    <name type="scientific">Brumicola blandensis</name>
    <dbReference type="NCBI Taxonomy" id="3075611"/>
    <lineage>
        <taxon>Bacteria</taxon>
        <taxon>Pseudomonadati</taxon>
        <taxon>Pseudomonadota</taxon>
        <taxon>Gammaproteobacteria</taxon>
        <taxon>Alteromonadales</taxon>
        <taxon>Alteromonadaceae</taxon>
        <taxon>Brumicola</taxon>
    </lineage>
</organism>
<evidence type="ECO:0000256" key="1">
    <source>
        <dbReference type="SAM" id="SignalP"/>
    </source>
</evidence>
<proteinExistence type="predicted"/>
<reference evidence="2 3" key="1">
    <citation type="submission" date="2023-09" db="EMBL/GenBank/DDBJ databases">
        <authorList>
            <person name="Rey-Velasco X."/>
        </authorList>
    </citation>
    <scope>NUCLEOTIDE SEQUENCE [LARGE SCALE GENOMIC DNA]</scope>
    <source>
        <strain evidence="2 3">W409</strain>
    </source>
</reference>
<dbReference type="EMBL" id="JAVRIE010000001">
    <property type="protein sequence ID" value="MDT0581203.1"/>
    <property type="molecule type" value="Genomic_DNA"/>
</dbReference>
<accession>A0AAW8R217</accession>
<feature type="chain" id="PRO_5043678851" description="Outer membrane lipoprotein BamD-like domain-containing protein" evidence="1">
    <location>
        <begin position="21"/>
        <end position="188"/>
    </location>
</feature>
<dbReference type="Proteomes" id="UP001249020">
    <property type="component" value="Unassembled WGS sequence"/>
</dbReference>
<dbReference type="PROSITE" id="PS51257">
    <property type="entry name" value="PROKAR_LIPOPROTEIN"/>
    <property type="match status" value="1"/>
</dbReference>
<dbReference type="RefSeq" id="WP_311360015.1">
    <property type="nucleotide sequence ID" value="NZ_JAVRIE010000001.1"/>
</dbReference>
<protein>
    <recommendedName>
        <fullName evidence="4">Outer membrane lipoprotein BamD-like domain-containing protein</fullName>
    </recommendedName>
</protein>
<comment type="caution">
    <text evidence="2">The sequence shown here is derived from an EMBL/GenBank/DDBJ whole genome shotgun (WGS) entry which is preliminary data.</text>
</comment>
<keyword evidence="1" id="KW-0732">Signal</keyword>
<sequence length="188" mass="21456">MKAQSLLIIFVAVFVLAACANTNDAAPMSVLNTKTLNSETRATQKMEAEATPGLSMACFTQLREQQQNMGEHSNPAQHIALADRASRCIEDLRLHPKHPDNQRAMQLSALAVINYIKAGDSERAEMAFERFRHQFPQQDLLYVDYSSFVDTITALLNYDTLASHQIRMLNINESMRDELSRQYHWRRN</sequence>
<evidence type="ECO:0000313" key="3">
    <source>
        <dbReference type="Proteomes" id="UP001249020"/>
    </source>
</evidence>
<feature type="signal peptide" evidence="1">
    <location>
        <begin position="1"/>
        <end position="20"/>
    </location>
</feature>
<evidence type="ECO:0000313" key="2">
    <source>
        <dbReference type="EMBL" id="MDT0581203.1"/>
    </source>
</evidence>
<evidence type="ECO:0008006" key="4">
    <source>
        <dbReference type="Google" id="ProtNLM"/>
    </source>
</evidence>
<gene>
    <name evidence="2" type="ORF">RM544_01510</name>
</gene>